<feature type="modified residue" description="4-aspartylphosphate" evidence="3">
    <location>
        <position position="70"/>
    </location>
</feature>
<protein>
    <submittedName>
        <fullName evidence="6">Two-component system, NarL family, captular synthesis response regulator RcsB</fullName>
    </submittedName>
</protein>
<dbReference type="GO" id="GO:0006355">
    <property type="term" value="P:regulation of DNA-templated transcription"/>
    <property type="evidence" value="ECO:0007669"/>
    <property type="project" value="InterPro"/>
</dbReference>
<evidence type="ECO:0000313" key="6">
    <source>
        <dbReference type="EMBL" id="SDB84778.1"/>
    </source>
</evidence>
<accession>A0A1G6GS29</accession>
<dbReference type="InterPro" id="IPR016032">
    <property type="entry name" value="Sig_transdc_resp-reg_C-effctor"/>
</dbReference>
<dbReference type="SUPFAM" id="SSF52172">
    <property type="entry name" value="CheY-like"/>
    <property type="match status" value="1"/>
</dbReference>
<proteinExistence type="predicted"/>
<dbReference type="STRING" id="416944.SAMN05421548_101256"/>
<dbReference type="PROSITE" id="PS00622">
    <property type="entry name" value="HTH_LUXR_1"/>
    <property type="match status" value="1"/>
</dbReference>
<dbReference type="GO" id="GO:0000160">
    <property type="term" value="P:phosphorelay signal transduction system"/>
    <property type="evidence" value="ECO:0007669"/>
    <property type="project" value="InterPro"/>
</dbReference>
<dbReference type="EMBL" id="FMYQ01000001">
    <property type="protein sequence ID" value="SDB84778.1"/>
    <property type="molecule type" value="Genomic_DNA"/>
</dbReference>
<keyword evidence="1 3" id="KW-0597">Phosphoprotein</keyword>
<evidence type="ECO:0000256" key="2">
    <source>
        <dbReference type="ARBA" id="ARBA00023125"/>
    </source>
</evidence>
<dbReference type="InterPro" id="IPR039420">
    <property type="entry name" value="WalR-like"/>
</dbReference>
<keyword evidence="2" id="KW-0238">DNA-binding</keyword>
<reference evidence="7" key="1">
    <citation type="submission" date="2016-09" db="EMBL/GenBank/DDBJ databases">
        <authorList>
            <person name="Varghese N."/>
            <person name="Submissions S."/>
        </authorList>
    </citation>
    <scope>NUCLEOTIDE SEQUENCE [LARGE SCALE GENOMIC DNA]</scope>
    <source>
        <strain evidence="7">TNe-862</strain>
    </source>
</reference>
<dbReference type="Proteomes" id="UP000198908">
    <property type="component" value="Unassembled WGS sequence"/>
</dbReference>
<dbReference type="InterPro" id="IPR001789">
    <property type="entry name" value="Sig_transdc_resp-reg_receiver"/>
</dbReference>
<dbReference type="SUPFAM" id="SSF46894">
    <property type="entry name" value="C-terminal effector domain of the bipartite response regulators"/>
    <property type="match status" value="1"/>
</dbReference>
<dbReference type="AlphaFoldDB" id="A0A1G6GS29"/>
<dbReference type="PANTHER" id="PTHR43214">
    <property type="entry name" value="TWO-COMPONENT RESPONSE REGULATOR"/>
    <property type="match status" value="1"/>
</dbReference>
<evidence type="ECO:0000259" key="4">
    <source>
        <dbReference type="PROSITE" id="PS50043"/>
    </source>
</evidence>
<feature type="domain" description="HTH luxR-type" evidence="4">
    <location>
        <begin position="162"/>
        <end position="225"/>
    </location>
</feature>
<dbReference type="RefSeq" id="WP_091993357.1">
    <property type="nucleotide sequence ID" value="NZ_FMYQ01000001.1"/>
</dbReference>
<dbReference type="PROSITE" id="PS50043">
    <property type="entry name" value="HTH_LUXR_2"/>
    <property type="match status" value="1"/>
</dbReference>
<dbReference type="Pfam" id="PF00196">
    <property type="entry name" value="GerE"/>
    <property type="match status" value="1"/>
</dbReference>
<dbReference type="OrthoDB" id="8585266at2"/>
<dbReference type="InterPro" id="IPR011006">
    <property type="entry name" value="CheY-like_superfamily"/>
</dbReference>
<dbReference type="SMART" id="SM00448">
    <property type="entry name" value="REC"/>
    <property type="match status" value="1"/>
</dbReference>
<name>A0A1G6GS29_9BURK</name>
<evidence type="ECO:0000256" key="1">
    <source>
        <dbReference type="ARBA" id="ARBA00022553"/>
    </source>
</evidence>
<organism evidence="6 7">
    <name type="scientific">Paraburkholderia lycopersici</name>
    <dbReference type="NCBI Taxonomy" id="416944"/>
    <lineage>
        <taxon>Bacteria</taxon>
        <taxon>Pseudomonadati</taxon>
        <taxon>Pseudomonadota</taxon>
        <taxon>Betaproteobacteria</taxon>
        <taxon>Burkholderiales</taxon>
        <taxon>Burkholderiaceae</taxon>
        <taxon>Paraburkholderia</taxon>
    </lineage>
</organism>
<dbReference type="GO" id="GO:0003677">
    <property type="term" value="F:DNA binding"/>
    <property type="evidence" value="ECO:0007669"/>
    <property type="project" value="UniProtKB-KW"/>
</dbReference>
<dbReference type="PROSITE" id="PS50110">
    <property type="entry name" value="RESPONSE_REGULATORY"/>
    <property type="match status" value="1"/>
</dbReference>
<dbReference type="CDD" id="cd17535">
    <property type="entry name" value="REC_NarL-like"/>
    <property type="match status" value="1"/>
</dbReference>
<evidence type="ECO:0000259" key="5">
    <source>
        <dbReference type="PROSITE" id="PS50110"/>
    </source>
</evidence>
<feature type="domain" description="Response regulatory" evidence="5">
    <location>
        <begin position="19"/>
        <end position="139"/>
    </location>
</feature>
<gene>
    <name evidence="6" type="ORF">SAMN05421548_101256</name>
</gene>
<evidence type="ECO:0000256" key="3">
    <source>
        <dbReference type="PROSITE-ProRule" id="PRU00169"/>
    </source>
</evidence>
<dbReference type="InterPro" id="IPR000792">
    <property type="entry name" value="Tscrpt_reg_LuxR_C"/>
</dbReference>
<sequence length="227" mass="24398">MQDIRAVRDKLPRADKPLRVIVADDHACVRLGVANLLHATARAVVVGEAGDALALAKQLDTTACDVVVSDLCMPGLDGEFSSLALLRRLVRAQGEPAVVVLTMVSTPQVLTGLLHQGLDVLVDKRDVVHDLLLAVAAAHARAPYLSGHARDSLERAGAACAPCAGVPSAREWEVFQLYVQGMSVRQIAHRFQRSNKTISAQKRSTMRKLGLVTERDVVDFATQVGLT</sequence>
<dbReference type="PANTHER" id="PTHR43214:SF17">
    <property type="entry name" value="TRANSCRIPTIONAL REGULATORY PROTEIN RCSB"/>
    <property type="match status" value="1"/>
</dbReference>
<keyword evidence="7" id="KW-1185">Reference proteome</keyword>
<dbReference type="Gene3D" id="3.40.50.2300">
    <property type="match status" value="1"/>
</dbReference>
<dbReference type="Pfam" id="PF00072">
    <property type="entry name" value="Response_reg"/>
    <property type="match status" value="1"/>
</dbReference>
<evidence type="ECO:0000313" key="7">
    <source>
        <dbReference type="Proteomes" id="UP000198908"/>
    </source>
</evidence>
<dbReference type="SMART" id="SM00421">
    <property type="entry name" value="HTH_LUXR"/>
    <property type="match status" value="1"/>
</dbReference>
<dbReference type="InterPro" id="IPR058245">
    <property type="entry name" value="NreC/VraR/RcsB-like_REC"/>
</dbReference>
<dbReference type="CDD" id="cd06170">
    <property type="entry name" value="LuxR_C_like"/>
    <property type="match status" value="1"/>
</dbReference>